<sequence>MAGFEGKAAFVTGAGSGIGRATSLALASRGAFVWVTDFDKAGADGTVDLIRKAGGSASAIALDVRHEAEWEAALAEVDAHGVPLGVLVNCAGKNIITDTFTMPLEDFRFLLSVNVESAFLGMKLGIPRIAKSGGGAVVNISSIMGLKGQARMAGYCGAKGAVRMMTKAIALECAELRNNVRVNSLHPGIVDTPAWHKHSSDEAGMLGGATGAGAAPKLDAHEVAKTMVPIGVAASAEEIAETVCFLASDAARHITGAEIVIDGGMTAD</sequence>
<dbReference type="InterPro" id="IPR002347">
    <property type="entry name" value="SDR_fam"/>
</dbReference>
<dbReference type="InterPro" id="IPR020904">
    <property type="entry name" value="Sc_DH/Rdtase_CS"/>
</dbReference>
<gene>
    <name evidence="4" type="ORF">FHS92_000724</name>
</gene>
<keyword evidence="2" id="KW-0560">Oxidoreductase</keyword>
<evidence type="ECO:0000256" key="3">
    <source>
        <dbReference type="ARBA" id="ARBA00051383"/>
    </source>
</evidence>
<comment type="catalytic activity">
    <reaction evidence="3">
        <text>2,5-dichlorocyclohexa-2,5-dien-1,4-diol + NAD(+) = 2,5-dichlorohydroquinone + NADH + H(+)</text>
        <dbReference type="Rhea" id="RHEA:15741"/>
        <dbReference type="ChEBI" id="CHEBI:15378"/>
        <dbReference type="ChEBI" id="CHEBI:27545"/>
        <dbReference type="ChEBI" id="CHEBI:28975"/>
        <dbReference type="ChEBI" id="CHEBI:57540"/>
        <dbReference type="ChEBI" id="CHEBI:57945"/>
    </reaction>
</comment>
<dbReference type="PROSITE" id="PS00061">
    <property type="entry name" value="ADH_SHORT"/>
    <property type="match status" value="1"/>
</dbReference>
<dbReference type="Proteomes" id="UP000552700">
    <property type="component" value="Unassembled WGS sequence"/>
</dbReference>
<dbReference type="InterPro" id="IPR036291">
    <property type="entry name" value="NAD(P)-bd_dom_sf"/>
</dbReference>
<dbReference type="RefSeq" id="WP_184077591.1">
    <property type="nucleotide sequence ID" value="NZ_JACIJP010000001.1"/>
</dbReference>
<comment type="caution">
    <text evidence="4">The sequence shown here is derived from an EMBL/GenBank/DDBJ whole genome shotgun (WGS) entry which is preliminary data.</text>
</comment>
<dbReference type="PRINTS" id="PR00081">
    <property type="entry name" value="GDHRDH"/>
</dbReference>
<evidence type="ECO:0000256" key="2">
    <source>
        <dbReference type="ARBA" id="ARBA00023002"/>
    </source>
</evidence>
<comment type="similarity">
    <text evidence="1">Belongs to the short-chain dehydrogenases/reductases (SDR) family.</text>
</comment>
<dbReference type="SUPFAM" id="SSF51735">
    <property type="entry name" value="NAD(P)-binding Rossmann-fold domains"/>
    <property type="match status" value="1"/>
</dbReference>
<dbReference type="CDD" id="cd05233">
    <property type="entry name" value="SDR_c"/>
    <property type="match status" value="1"/>
</dbReference>
<dbReference type="Pfam" id="PF13561">
    <property type="entry name" value="adh_short_C2"/>
    <property type="match status" value="1"/>
</dbReference>
<dbReference type="GO" id="GO:0016491">
    <property type="term" value="F:oxidoreductase activity"/>
    <property type="evidence" value="ECO:0007669"/>
    <property type="project" value="UniProtKB-KW"/>
</dbReference>
<protein>
    <submittedName>
        <fullName evidence="4">NAD(P)-dependent dehydrogenase (Short-subunit alcohol dehydrogenase family)</fullName>
    </submittedName>
</protein>
<evidence type="ECO:0000313" key="4">
    <source>
        <dbReference type="EMBL" id="MBB6123017.1"/>
    </source>
</evidence>
<name>A0A841IWK2_9SPHN</name>
<accession>A0A841IWK2</accession>
<proteinExistence type="inferred from homology"/>
<dbReference type="AlphaFoldDB" id="A0A841IWK2"/>
<evidence type="ECO:0000256" key="1">
    <source>
        <dbReference type="ARBA" id="ARBA00006484"/>
    </source>
</evidence>
<evidence type="ECO:0000313" key="5">
    <source>
        <dbReference type="Proteomes" id="UP000552700"/>
    </source>
</evidence>
<dbReference type="PANTHER" id="PTHR24321">
    <property type="entry name" value="DEHYDROGENASES, SHORT CHAIN"/>
    <property type="match status" value="1"/>
</dbReference>
<dbReference type="PANTHER" id="PTHR24321:SF15">
    <property type="entry name" value="OXIDOREDUCTASE UCPA"/>
    <property type="match status" value="1"/>
</dbReference>
<organism evidence="4 5">
    <name type="scientific">Sphingobium subterraneum</name>
    <dbReference type="NCBI Taxonomy" id="627688"/>
    <lineage>
        <taxon>Bacteria</taxon>
        <taxon>Pseudomonadati</taxon>
        <taxon>Pseudomonadota</taxon>
        <taxon>Alphaproteobacteria</taxon>
        <taxon>Sphingomonadales</taxon>
        <taxon>Sphingomonadaceae</taxon>
        <taxon>Sphingobium</taxon>
    </lineage>
</organism>
<dbReference type="FunFam" id="3.40.50.720:FF:000084">
    <property type="entry name" value="Short-chain dehydrogenase reductase"/>
    <property type="match status" value="1"/>
</dbReference>
<dbReference type="Gene3D" id="3.40.50.720">
    <property type="entry name" value="NAD(P)-binding Rossmann-like Domain"/>
    <property type="match status" value="1"/>
</dbReference>
<dbReference type="EMBL" id="JACIJP010000001">
    <property type="protein sequence ID" value="MBB6123017.1"/>
    <property type="molecule type" value="Genomic_DNA"/>
</dbReference>
<dbReference type="PRINTS" id="PR00080">
    <property type="entry name" value="SDRFAMILY"/>
</dbReference>
<keyword evidence="5" id="KW-1185">Reference proteome</keyword>
<reference evidence="4 5" key="1">
    <citation type="submission" date="2020-08" db="EMBL/GenBank/DDBJ databases">
        <title>Genomic Encyclopedia of Type Strains, Phase IV (KMG-IV): sequencing the most valuable type-strain genomes for metagenomic binning, comparative biology and taxonomic classification.</title>
        <authorList>
            <person name="Goeker M."/>
        </authorList>
    </citation>
    <scope>NUCLEOTIDE SEQUENCE [LARGE SCALE GENOMIC DNA]</scope>
    <source>
        <strain evidence="4 5">DSM 102255</strain>
    </source>
</reference>